<reference evidence="1 2" key="1">
    <citation type="submission" date="2019-07" db="EMBL/GenBank/DDBJ databases">
        <title>Genomes of sea-ice associated Colwellia species.</title>
        <authorList>
            <person name="Bowman J.P."/>
        </authorList>
    </citation>
    <scope>NUCLEOTIDE SEQUENCE [LARGE SCALE GENOMIC DNA]</scope>
    <source>
        <strain evidence="1 2">ACAM 459</strain>
    </source>
</reference>
<proteinExistence type="predicted"/>
<sequence>MNRVILLLLVTCLFGCSKPLDIQLEPEVHIFLSKDTKQGIPITLNDKAYLVLNEWLHENKTGWYATSGRYPGGVYIKSGKFGIQVIESKVVIYSTVGNEPKAIYIQEIEKGELSAILAFGK</sequence>
<organism evidence="1 2">
    <name type="scientific">Colwellia demingiae</name>
    <dbReference type="NCBI Taxonomy" id="89401"/>
    <lineage>
        <taxon>Bacteria</taxon>
        <taxon>Pseudomonadati</taxon>
        <taxon>Pseudomonadota</taxon>
        <taxon>Gammaproteobacteria</taxon>
        <taxon>Alteromonadales</taxon>
        <taxon>Colwelliaceae</taxon>
        <taxon>Colwellia</taxon>
    </lineage>
</organism>
<accession>A0A5C6QFF7</accession>
<comment type="caution">
    <text evidence="1">The sequence shown here is derived from an EMBL/GenBank/DDBJ whole genome shotgun (WGS) entry which is preliminary data.</text>
</comment>
<dbReference type="Proteomes" id="UP000321822">
    <property type="component" value="Unassembled WGS sequence"/>
</dbReference>
<keyword evidence="2" id="KW-1185">Reference proteome</keyword>
<evidence type="ECO:0000313" key="2">
    <source>
        <dbReference type="Proteomes" id="UP000321822"/>
    </source>
</evidence>
<evidence type="ECO:0000313" key="1">
    <source>
        <dbReference type="EMBL" id="TWX67746.1"/>
    </source>
</evidence>
<gene>
    <name evidence="1" type="ORF">ESZ36_10520</name>
</gene>
<dbReference type="OrthoDB" id="6227739at2"/>
<protein>
    <submittedName>
        <fullName evidence="1">Uncharacterized protein</fullName>
    </submittedName>
</protein>
<dbReference type="AlphaFoldDB" id="A0A5C6QFF7"/>
<dbReference type="EMBL" id="VOLT01000005">
    <property type="protein sequence ID" value="TWX67746.1"/>
    <property type="molecule type" value="Genomic_DNA"/>
</dbReference>
<dbReference type="RefSeq" id="WP_146787426.1">
    <property type="nucleotide sequence ID" value="NZ_VOLT01000005.1"/>
</dbReference>
<name>A0A5C6QFF7_9GAMM</name>